<dbReference type="CDD" id="cd00340">
    <property type="entry name" value="GSH_Peroxidase"/>
    <property type="match status" value="1"/>
</dbReference>
<feature type="active site" evidence="6">
    <location>
        <position position="35"/>
    </location>
</feature>
<dbReference type="InterPro" id="IPR029759">
    <property type="entry name" value="GPX_AS"/>
</dbReference>
<dbReference type="OrthoDB" id="9789406at2"/>
<dbReference type="PROSITE" id="PS51355">
    <property type="entry name" value="GLUTATHIONE_PEROXID_3"/>
    <property type="match status" value="1"/>
</dbReference>
<dbReference type="AlphaFoldDB" id="G5JS50"/>
<dbReference type="InterPro" id="IPR000889">
    <property type="entry name" value="Glutathione_peroxidase"/>
</dbReference>
<comment type="catalytic activity">
    <reaction evidence="1">
        <text>2 glutathione + H2O2 = glutathione disulfide + 2 H2O</text>
        <dbReference type="Rhea" id="RHEA:16833"/>
        <dbReference type="ChEBI" id="CHEBI:15377"/>
        <dbReference type="ChEBI" id="CHEBI:16240"/>
        <dbReference type="ChEBI" id="CHEBI:57925"/>
        <dbReference type="ChEBI" id="CHEBI:58297"/>
        <dbReference type="EC" id="1.11.1.9"/>
    </reaction>
</comment>
<dbReference type="InterPro" id="IPR029760">
    <property type="entry name" value="GPX_CS"/>
</dbReference>
<dbReference type="FunFam" id="3.40.30.10:FF:000010">
    <property type="entry name" value="Glutathione peroxidase"/>
    <property type="match status" value="1"/>
</dbReference>
<dbReference type="Gene3D" id="3.40.30.10">
    <property type="entry name" value="Glutaredoxin"/>
    <property type="match status" value="1"/>
</dbReference>
<sequence length="157" mass="17798">MTIYDFTVSGQDGQPISLSNYKDKVLLVVNTATGCGFTPQYDGLQALYDRYQDQGFEILDFPCNQFAGQAPGSAEDINQFCSLNYQTTFPRFAKIKVNGKEADPLYRWLKEQKHDLVGEPIEWNFTKFLIGRKGQVVKRYAPKAEPETIASDIEILL</sequence>
<dbReference type="GO" id="GO:0004602">
    <property type="term" value="F:glutathione peroxidase activity"/>
    <property type="evidence" value="ECO:0007669"/>
    <property type="project" value="UniProtKB-EC"/>
</dbReference>
<dbReference type="Pfam" id="PF00255">
    <property type="entry name" value="GSHPx"/>
    <property type="match status" value="1"/>
</dbReference>
<dbReference type="eggNOG" id="COG0386">
    <property type="taxonomic scope" value="Bacteria"/>
</dbReference>
<dbReference type="PROSITE" id="PS00763">
    <property type="entry name" value="GLUTATHIONE_PEROXID_2"/>
    <property type="match status" value="1"/>
</dbReference>
<accession>G5JS50</accession>
<name>G5JS50_STRCG</name>
<proteinExistence type="inferred from homology"/>
<keyword evidence="4 7" id="KW-0560">Oxidoreductase</keyword>
<comment type="similarity">
    <text evidence="2 7">Belongs to the glutathione peroxidase family.</text>
</comment>
<organism evidence="9 10">
    <name type="scientific">Streptococcus criceti HS-6</name>
    <dbReference type="NCBI Taxonomy" id="873449"/>
    <lineage>
        <taxon>Bacteria</taxon>
        <taxon>Bacillati</taxon>
        <taxon>Bacillota</taxon>
        <taxon>Bacilli</taxon>
        <taxon>Lactobacillales</taxon>
        <taxon>Streptococcaceae</taxon>
        <taxon>Streptococcus</taxon>
    </lineage>
</organism>
<dbReference type="PANTHER" id="PTHR11592">
    <property type="entry name" value="GLUTATHIONE PEROXIDASE"/>
    <property type="match status" value="1"/>
</dbReference>
<dbReference type="InterPro" id="IPR036249">
    <property type="entry name" value="Thioredoxin-like_sf"/>
</dbReference>
<keyword evidence="3 7" id="KW-0575">Peroxidase</keyword>
<feature type="domain" description="Thioredoxin" evidence="8">
    <location>
        <begin position="1"/>
        <end position="157"/>
    </location>
</feature>
<keyword evidence="10" id="KW-1185">Reference proteome</keyword>
<dbReference type="PROSITE" id="PS51352">
    <property type="entry name" value="THIOREDOXIN_2"/>
    <property type="match status" value="1"/>
</dbReference>
<dbReference type="GO" id="GO:0034599">
    <property type="term" value="P:cellular response to oxidative stress"/>
    <property type="evidence" value="ECO:0007669"/>
    <property type="project" value="TreeGrafter"/>
</dbReference>
<evidence type="ECO:0000259" key="8">
    <source>
        <dbReference type="PROSITE" id="PS51352"/>
    </source>
</evidence>
<dbReference type="PIRSF" id="PIRSF000303">
    <property type="entry name" value="Glutathion_perox"/>
    <property type="match status" value="1"/>
</dbReference>
<dbReference type="PROSITE" id="PS00460">
    <property type="entry name" value="GLUTATHIONE_PEROXID_1"/>
    <property type="match status" value="1"/>
</dbReference>
<evidence type="ECO:0000313" key="10">
    <source>
        <dbReference type="Proteomes" id="UP000004322"/>
    </source>
</evidence>
<evidence type="ECO:0000256" key="2">
    <source>
        <dbReference type="ARBA" id="ARBA00006926"/>
    </source>
</evidence>
<evidence type="ECO:0000256" key="7">
    <source>
        <dbReference type="RuleBase" id="RU000499"/>
    </source>
</evidence>
<dbReference type="InterPro" id="IPR013766">
    <property type="entry name" value="Thioredoxin_domain"/>
</dbReference>
<dbReference type="SUPFAM" id="SSF52833">
    <property type="entry name" value="Thioredoxin-like"/>
    <property type="match status" value="1"/>
</dbReference>
<evidence type="ECO:0000256" key="1">
    <source>
        <dbReference type="ARBA" id="ARBA00000217"/>
    </source>
</evidence>
<dbReference type="PANTHER" id="PTHR11592:SF78">
    <property type="entry name" value="GLUTATHIONE PEROXIDASE"/>
    <property type="match status" value="1"/>
</dbReference>
<evidence type="ECO:0000256" key="3">
    <source>
        <dbReference type="ARBA" id="ARBA00022559"/>
    </source>
</evidence>
<evidence type="ECO:0000256" key="5">
    <source>
        <dbReference type="ARBA" id="ARBA00069346"/>
    </source>
</evidence>
<evidence type="ECO:0000313" key="9">
    <source>
        <dbReference type="EMBL" id="EHI74119.1"/>
    </source>
</evidence>
<protein>
    <recommendedName>
        <fullName evidence="5 7">Glutathione peroxidase</fullName>
    </recommendedName>
</protein>
<dbReference type="PRINTS" id="PR01011">
    <property type="entry name" value="GLUTPROXDASE"/>
</dbReference>
<comment type="caution">
    <text evidence="9">The sequence shown here is derived from an EMBL/GenBank/DDBJ whole genome shotgun (WGS) entry which is preliminary data.</text>
</comment>
<dbReference type="EMBL" id="AEUV02000002">
    <property type="protein sequence ID" value="EHI74119.1"/>
    <property type="molecule type" value="Genomic_DNA"/>
</dbReference>
<dbReference type="Proteomes" id="UP000004322">
    <property type="component" value="Unassembled WGS sequence"/>
</dbReference>
<evidence type="ECO:0000256" key="4">
    <source>
        <dbReference type="ARBA" id="ARBA00023002"/>
    </source>
</evidence>
<evidence type="ECO:0000256" key="6">
    <source>
        <dbReference type="PIRSR" id="PIRSR000303-1"/>
    </source>
</evidence>
<dbReference type="STRING" id="873449.STRCR_2130"/>
<dbReference type="RefSeq" id="WP_004226947.1">
    <property type="nucleotide sequence ID" value="NZ_AEUV02000002.1"/>
</dbReference>
<gene>
    <name evidence="9" type="ORF">STRCR_2130</name>
</gene>
<reference evidence="9" key="1">
    <citation type="submission" date="2011-07" db="EMBL/GenBank/DDBJ databases">
        <authorList>
            <person name="Stanhope M.J."/>
            <person name="Durkin A.S."/>
            <person name="Hostetler J."/>
            <person name="Kim M."/>
            <person name="Radune D."/>
            <person name="Singh I."/>
            <person name="Town C.D."/>
        </authorList>
    </citation>
    <scope>NUCLEOTIDE SEQUENCE [LARGE SCALE GENOMIC DNA]</scope>
    <source>
        <strain evidence="9">HS-6</strain>
    </source>
</reference>